<feature type="region of interest" description="Disordered" evidence="1">
    <location>
        <begin position="436"/>
        <end position="544"/>
    </location>
</feature>
<evidence type="ECO:0000313" key="2">
    <source>
        <dbReference type="EMBL" id="MFC5720587.1"/>
    </source>
</evidence>
<dbReference type="RefSeq" id="WP_390315739.1">
    <property type="nucleotide sequence ID" value="NZ_JBHSPB010000005.1"/>
</dbReference>
<comment type="caution">
    <text evidence="2">The sequence shown here is derived from an EMBL/GenBank/DDBJ whole genome shotgun (WGS) entry which is preliminary data.</text>
</comment>
<proteinExistence type="predicted"/>
<evidence type="ECO:0000256" key="1">
    <source>
        <dbReference type="SAM" id="MobiDB-lite"/>
    </source>
</evidence>
<evidence type="ECO:0000313" key="3">
    <source>
        <dbReference type="Proteomes" id="UP001596083"/>
    </source>
</evidence>
<dbReference type="Proteomes" id="UP001596083">
    <property type="component" value="Unassembled WGS sequence"/>
</dbReference>
<feature type="compositionally biased region" description="Low complexity" evidence="1">
    <location>
        <begin position="468"/>
        <end position="502"/>
    </location>
</feature>
<sequence>MTDQRRAPAPATDPSFVLRFQDNREPAINAGRYLVGATQTLPGVEGADDYLVPLPDTEFEVRAPQFALADEQVHAVNPAPEARSDYSTTLAHLTLPDPLLPWMRRLDESGAALAEAPEEPWLALLLFAEGELPGDPEAVALTVPMTAEQLVTADGARHPCIDPSQIEGDPTAICHTVEIPGDVFATVAPRTDELRHLIHVRDVHTDTGLRGEQLAEGAYAVVLANRLPDREREVRYAAHLVALEGCRSILADADAGRLTADVRIRLAALRSWSFTSNPAPGGGFPGRVRHFLFDADRKERELLLRVPTPPAAPPTGSDPDAYTTARARLVSGRVPLAHGLETGERSYAWYRGPLTAEPAQPLPTPPAAGWTSAAQLMAYEKAWGLFDAGWGAAWTLGRALALADADFAAMLTAWHAKARTRAAMLAQRLAAAGLDVPGPGGTGAGGPRASGPAGPQPGTPGGPGGDATGQPTARGASPAPDASSGRPGASGGDAAARPAAGDTGSPATPVRDASASAGAPGMGPDAAPGPNAPVPQDDPRALRALSPRPFGTLLEEFAANGAAARLLRAGTHPAETRHAPPPEPFHRTPVAGRRGAGRAARTAALLADPPAPLRTALAAQLADAAAPISEWLRRLRLLHNLPFTDLVPDERALPAESLRVFYVDPGWLTALVSGAAGIAITGESDAALARIAAPWARGDDEGPTPRAGVIIRSALVRECPGLLVRPYRGHGDDRQPIAVLRQDALGPDVLLVLFEQVPDEVELAEPPEGLSFGIDIDDAKRAIYLRRVDTPDVARQIDGEAFPHPAGPDGLDAHLRPDPGGRRAVLDLRPAATDGLLRKLATRLTELGQQAAADFGPAGLAVQLVNAPRRQLIKRATAR</sequence>
<feature type="compositionally biased region" description="Gly residues" evidence="1">
    <location>
        <begin position="438"/>
        <end position="448"/>
    </location>
</feature>
<reference evidence="3" key="1">
    <citation type="journal article" date="2019" name="Int. J. Syst. Evol. Microbiol.">
        <title>The Global Catalogue of Microorganisms (GCM) 10K type strain sequencing project: providing services to taxonomists for standard genome sequencing and annotation.</title>
        <authorList>
            <consortium name="The Broad Institute Genomics Platform"/>
            <consortium name="The Broad Institute Genome Sequencing Center for Infectious Disease"/>
            <person name="Wu L."/>
            <person name="Ma J."/>
        </authorList>
    </citation>
    <scope>NUCLEOTIDE SEQUENCE [LARGE SCALE GENOMIC DNA]</scope>
    <source>
        <strain evidence="3">CGMCC 4.7304</strain>
    </source>
</reference>
<keyword evidence="3" id="KW-1185">Reference proteome</keyword>
<name>A0ABW0YXV1_9ACTN</name>
<accession>A0ABW0YXV1</accession>
<organism evidence="2 3">
    <name type="scientific">Streptomyces gamaensis</name>
    <dbReference type="NCBI Taxonomy" id="1763542"/>
    <lineage>
        <taxon>Bacteria</taxon>
        <taxon>Bacillati</taxon>
        <taxon>Actinomycetota</taxon>
        <taxon>Actinomycetes</taxon>
        <taxon>Kitasatosporales</taxon>
        <taxon>Streptomycetaceae</taxon>
        <taxon>Streptomyces</taxon>
    </lineage>
</organism>
<feature type="compositionally biased region" description="Low complexity" evidence="1">
    <location>
        <begin position="513"/>
        <end position="529"/>
    </location>
</feature>
<protein>
    <submittedName>
        <fullName evidence="2">Uncharacterized protein</fullName>
    </submittedName>
</protein>
<dbReference type="EMBL" id="JBHSPB010000005">
    <property type="protein sequence ID" value="MFC5720587.1"/>
    <property type="molecule type" value="Genomic_DNA"/>
</dbReference>
<gene>
    <name evidence="2" type="ORF">ACFP1Z_10480</name>
</gene>